<reference evidence="1" key="1">
    <citation type="submission" date="2019-03" db="EMBL/GenBank/DDBJ databases">
        <title>Lake Tanganyika Metagenome-Assembled Genomes (MAGs).</title>
        <authorList>
            <person name="Tran P."/>
        </authorList>
    </citation>
    <scope>NUCLEOTIDE SEQUENCE</scope>
    <source>
        <strain evidence="1">K_DeepCast_65m_m2_066</strain>
    </source>
</reference>
<dbReference type="Proteomes" id="UP000712673">
    <property type="component" value="Unassembled WGS sequence"/>
</dbReference>
<protein>
    <submittedName>
        <fullName evidence="1">LLM class flavin-dependent oxidoreductase</fullName>
    </submittedName>
</protein>
<dbReference type="AlphaFoldDB" id="A0A938B4P4"/>
<gene>
    <name evidence="1" type="ORF">FJZ47_21200</name>
</gene>
<accession>A0A938B4P4</accession>
<sequence>MQFGLLYECQRPFQGTAIDWNALYKETLEQCELADQVGFNNLWFVEHHFLTGFS</sequence>
<dbReference type="SUPFAM" id="SSF51679">
    <property type="entry name" value="Bacterial luciferase-like"/>
    <property type="match status" value="1"/>
</dbReference>
<dbReference type="EMBL" id="VGLS01000855">
    <property type="protein sequence ID" value="MBM3226289.1"/>
    <property type="molecule type" value="Genomic_DNA"/>
</dbReference>
<organism evidence="1 2">
    <name type="scientific">Tectimicrobiota bacterium</name>
    <dbReference type="NCBI Taxonomy" id="2528274"/>
    <lineage>
        <taxon>Bacteria</taxon>
        <taxon>Pseudomonadati</taxon>
        <taxon>Nitrospinota/Tectimicrobiota group</taxon>
        <taxon>Candidatus Tectimicrobiota</taxon>
    </lineage>
</organism>
<dbReference type="CDD" id="cd00347">
    <property type="entry name" value="Flavin_utilizing_monoxygenases"/>
    <property type="match status" value="1"/>
</dbReference>
<evidence type="ECO:0000313" key="2">
    <source>
        <dbReference type="Proteomes" id="UP000712673"/>
    </source>
</evidence>
<evidence type="ECO:0000313" key="1">
    <source>
        <dbReference type="EMBL" id="MBM3226289.1"/>
    </source>
</evidence>
<proteinExistence type="predicted"/>
<dbReference type="InterPro" id="IPR036661">
    <property type="entry name" value="Luciferase-like_sf"/>
</dbReference>
<name>A0A938B4P4_UNCTE</name>
<comment type="caution">
    <text evidence="1">The sequence shown here is derived from an EMBL/GenBank/DDBJ whole genome shotgun (WGS) entry which is preliminary data.</text>
</comment>
<dbReference type="GO" id="GO:0016705">
    <property type="term" value="F:oxidoreductase activity, acting on paired donors, with incorporation or reduction of molecular oxygen"/>
    <property type="evidence" value="ECO:0007669"/>
    <property type="project" value="InterPro"/>
</dbReference>
<feature type="non-terminal residue" evidence="1">
    <location>
        <position position="54"/>
    </location>
</feature>
<dbReference type="Gene3D" id="3.20.20.30">
    <property type="entry name" value="Luciferase-like domain"/>
    <property type="match status" value="1"/>
</dbReference>